<gene>
    <name evidence="1" type="ORF">CJ213_04730</name>
</gene>
<evidence type="ECO:0000313" key="1">
    <source>
        <dbReference type="EMBL" id="PMC55391.1"/>
    </source>
</evidence>
<dbReference type="Proteomes" id="UP000235293">
    <property type="component" value="Unassembled WGS sequence"/>
</dbReference>
<evidence type="ECO:0000313" key="2">
    <source>
        <dbReference type="Proteomes" id="UP000235293"/>
    </source>
</evidence>
<name>A0A9X7FFS3_9BIFI</name>
<organism evidence="1 2">
    <name type="scientific">Gardnerella swidsinskii</name>
    <dbReference type="NCBI Taxonomy" id="2792979"/>
    <lineage>
        <taxon>Bacteria</taxon>
        <taxon>Bacillati</taxon>
        <taxon>Actinomycetota</taxon>
        <taxon>Actinomycetes</taxon>
        <taxon>Bifidobacteriales</taxon>
        <taxon>Bifidobacteriaceae</taxon>
        <taxon>Gardnerella</taxon>
    </lineage>
</organism>
<reference evidence="1 2" key="1">
    <citation type="submission" date="2017-09" db="EMBL/GenBank/DDBJ databases">
        <title>Bacterial strain isolated from the female urinary microbiota.</title>
        <authorList>
            <person name="Thomas-White K."/>
            <person name="Kumar N."/>
            <person name="Forster S."/>
            <person name="Putonti C."/>
            <person name="Lawley T."/>
            <person name="Wolfe A.J."/>
        </authorList>
    </citation>
    <scope>NUCLEOTIDE SEQUENCE [LARGE SCALE GENOMIC DNA]</scope>
    <source>
        <strain evidence="1 2">UMB0411</strain>
    </source>
</reference>
<protein>
    <submittedName>
        <fullName evidence="1">Uncharacterized protein</fullName>
    </submittedName>
</protein>
<accession>A0A9X7FFS3</accession>
<dbReference type="EMBL" id="PNGY01000001">
    <property type="protein sequence ID" value="PMC55391.1"/>
    <property type="molecule type" value="Genomic_DNA"/>
</dbReference>
<sequence>MPSYILLLNQHSLLRPVVVSQLTWYLAGNKAVGLQLLTYITAEELRKSDDQATLVWRKEV</sequence>
<proteinExistence type="predicted"/>
<dbReference type="AlphaFoldDB" id="A0A9X7FFS3"/>
<comment type="caution">
    <text evidence="1">The sequence shown here is derived from an EMBL/GenBank/DDBJ whole genome shotgun (WGS) entry which is preliminary data.</text>
</comment>